<feature type="region of interest" description="Disordered" evidence="1">
    <location>
        <begin position="186"/>
        <end position="272"/>
    </location>
</feature>
<organism evidence="2 3">
    <name type="scientific">Deinococcus radiotolerans</name>
    <dbReference type="NCBI Taxonomy" id="1309407"/>
    <lineage>
        <taxon>Bacteria</taxon>
        <taxon>Thermotogati</taxon>
        <taxon>Deinococcota</taxon>
        <taxon>Deinococci</taxon>
        <taxon>Deinococcales</taxon>
        <taxon>Deinococcaceae</taxon>
        <taxon>Deinococcus</taxon>
    </lineage>
</organism>
<feature type="compositionally biased region" description="Basic residues" evidence="1">
    <location>
        <begin position="136"/>
        <end position="146"/>
    </location>
</feature>
<gene>
    <name evidence="2" type="ORF">GCM10010844_39350</name>
</gene>
<accession>A0ABQ2FQG3</accession>
<dbReference type="RefSeq" id="WP_189070689.1">
    <property type="nucleotide sequence ID" value="NZ_BMPE01000023.1"/>
</dbReference>
<feature type="compositionally biased region" description="Basic and acidic residues" evidence="1">
    <location>
        <begin position="203"/>
        <end position="220"/>
    </location>
</feature>
<feature type="compositionally biased region" description="Low complexity" evidence="1">
    <location>
        <begin position="239"/>
        <end position="252"/>
    </location>
</feature>
<comment type="caution">
    <text evidence="2">The sequence shown here is derived from an EMBL/GenBank/DDBJ whole genome shotgun (WGS) entry which is preliminary data.</text>
</comment>
<reference evidence="3" key="1">
    <citation type="journal article" date="2019" name="Int. J. Syst. Evol. Microbiol.">
        <title>The Global Catalogue of Microorganisms (GCM) 10K type strain sequencing project: providing services to taxonomists for standard genome sequencing and annotation.</title>
        <authorList>
            <consortium name="The Broad Institute Genomics Platform"/>
            <consortium name="The Broad Institute Genome Sequencing Center for Infectious Disease"/>
            <person name="Wu L."/>
            <person name="Ma J."/>
        </authorList>
    </citation>
    <scope>NUCLEOTIDE SEQUENCE [LARGE SCALE GENOMIC DNA]</scope>
    <source>
        <strain evidence="3">JCM 19173</strain>
    </source>
</reference>
<sequence length="516" mass="55281">MNASQAAENGVTTPTLAVKAKGSFNYGFTIIPNYLRDEFMPVAGTDAFAFAYLIISWAGEGDRGARLSTRYTRTITKWTARRLDEAKADVLKALPQVFSFQPGDQKTSRPEIWWVDFDELSRLHATYLAGLEAKQAQKRGPGRPKKPVPTVSTGIPEAAEKPALTVSTGFLGTKTNFGKNLFSMREHPCSDTENTPVLTSGTLKEKGEEQGKEREEEGERPPSPGTAAFSSSGAGGSTDQGQAPDGAAAGAARGHTPSQDLDSGTAGGRIDTATSTAQVPGAAAAALASVSEIRPVPQAELAARTSWGRKSNEMALLIRYGGTLVNKTLNENTPVRDLPRAQWWTRLTADEINLAGLTASREAQREAANMKTLFYRALDRLIGAVGAEKAAEGASSALGTDPMLKPGDGVRIGGIDGVVELVTAATYRVQLVNHDTSTIDRSVHAQLGRIQRLDYVPEIPVPQAEHVAKGKQWRHKRQGHVVMILAVDGPKVTLFDGDTLSLMDLHRQYEPVATAS</sequence>
<name>A0ABQ2FQG3_9DEIO</name>
<feature type="compositionally biased region" description="Polar residues" evidence="1">
    <location>
        <begin position="191"/>
        <end position="202"/>
    </location>
</feature>
<evidence type="ECO:0000256" key="1">
    <source>
        <dbReference type="SAM" id="MobiDB-lite"/>
    </source>
</evidence>
<evidence type="ECO:0000313" key="2">
    <source>
        <dbReference type="EMBL" id="GGL16583.1"/>
    </source>
</evidence>
<dbReference type="EMBL" id="BMPE01000023">
    <property type="protein sequence ID" value="GGL16583.1"/>
    <property type="molecule type" value="Genomic_DNA"/>
</dbReference>
<dbReference type="Proteomes" id="UP000604341">
    <property type="component" value="Unassembled WGS sequence"/>
</dbReference>
<feature type="region of interest" description="Disordered" evidence="1">
    <location>
        <begin position="134"/>
        <end position="160"/>
    </location>
</feature>
<proteinExistence type="predicted"/>
<evidence type="ECO:0000313" key="3">
    <source>
        <dbReference type="Proteomes" id="UP000604341"/>
    </source>
</evidence>
<keyword evidence="3" id="KW-1185">Reference proteome</keyword>
<protein>
    <submittedName>
        <fullName evidence="2">Uncharacterized protein</fullName>
    </submittedName>
</protein>